<evidence type="ECO:0000313" key="3">
    <source>
        <dbReference type="Proteomes" id="UP000605099"/>
    </source>
</evidence>
<evidence type="ECO:0000313" key="2">
    <source>
        <dbReference type="EMBL" id="GGN51004.1"/>
    </source>
</evidence>
<dbReference type="Gene3D" id="6.10.280.50">
    <property type="match status" value="1"/>
</dbReference>
<protein>
    <recommendedName>
        <fullName evidence="4">DUF465 domain-containing protein</fullName>
    </recommendedName>
</protein>
<organism evidence="2 3">
    <name type="scientific">Novosphingobium indicum</name>
    <dbReference type="NCBI Taxonomy" id="462949"/>
    <lineage>
        <taxon>Bacteria</taxon>
        <taxon>Pseudomonadati</taxon>
        <taxon>Pseudomonadota</taxon>
        <taxon>Alphaproteobacteria</taxon>
        <taxon>Sphingomonadales</taxon>
        <taxon>Sphingomonadaceae</taxon>
        <taxon>Novosphingobium</taxon>
    </lineage>
</organism>
<reference evidence="3" key="1">
    <citation type="journal article" date="2019" name="Int. J. Syst. Evol. Microbiol.">
        <title>The Global Catalogue of Microorganisms (GCM) 10K type strain sequencing project: providing services to taxonomists for standard genome sequencing and annotation.</title>
        <authorList>
            <consortium name="The Broad Institute Genomics Platform"/>
            <consortium name="The Broad Institute Genome Sequencing Center for Infectious Disease"/>
            <person name="Wu L."/>
            <person name="Ma J."/>
        </authorList>
    </citation>
    <scope>NUCLEOTIDE SEQUENCE [LARGE SCALE GENOMIC DNA]</scope>
    <source>
        <strain evidence="3">CGMCC 1.6784</strain>
    </source>
</reference>
<keyword evidence="3" id="KW-1185">Reference proteome</keyword>
<evidence type="ECO:0000256" key="1">
    <source>
        <dbReference type="SAM" id="MobiDB-lite"/>
    </source>
</evidence>
<accession>A0ABQ2JPR6</accession>
<sequence>MPSMPAGTDGRDQTEEFRPVTEEEMRKRLEVLRIEHRDLDAAIDALMAAGAGDQMQVARLKKRKLKLKDQIIQIEDYLIPDIIA</sequence>
<comment type="caution">
    <text evidence="2">The sequence shown here is derived from an EMBL/GenBank/DDBJ whole genome shotgun (WGS) entry which is preliminary data.</text>
</comment>
<gene>
    <name evidence="2" type="ORF">GCM10011349_23130</name>
</gene>
<dbReference type="Proteomes" id="UP000605099">
    <property type="component" value="Unassembled WGS sequence"/>
</dbReference>
<feature type="region of interest" description="Disordered" evidence="1">
    <location>
        <begin position="1"/>
        <end position="22"/>
    </location>
</feature>
<proteinExistence type="predicted"/>
<name>A0ABQ2JPR6_9SPHN</name>
<dbReference type="Pfam" id="PF04325">
    <property type="entry name" value="DUF465"/>
    <property type="match status" value="1"/>
</dbReference>
<dbReference type="EMBL" id="BMLK01000010">
    <property type="protein sequence ID" value="GGN51004.1"/>
    <property type="molecule type" value="Genomic_DNA"/>
</dbReference>
<feature type="compositionally biased region" description="Basic and acidic residues" evidence="1">
    <location>
        <begin position="9"/>
        <end position="22"/>
    </location>
</feature>
<evidence type="ECO:0008006" key="4">
    <source>
        <dbReference type="Google" id="ProtNLM"/>
    </source>
</evidence>
<dbReference type="InterPro" id="IPR038444">
    <property type="entry name" value="DUF465_sf"/>
</dbReference>
<dbReference type="InterPro" id="IPR007420">
    <property type="entry name" value="DUF465"/>
</dbReference>